<dbReference type="OrthoDB" id="1577640at2759"/>
<dbReference type="SUPFAM" id="SSF48403">
    <property type="entry name" value="Ankyrin repeat"/>
    <property type="match status" value="1"/>
</dbReference>
<accession>A0A9P4UET7</accession>
<evidence type="ECO:0000313" key="2">
    <source>
        <dbReference type="EMBL" id="KAF2449269.1"/>
    </source>
</evidence>
<feature type="compositionally biased region" description="Polar residues" evidence="1">
    <location>
        <begin position="553"/>
        <end position="571"/>
    </location>
</feature>
<dbReference type="Gene3D" id="1.25.40.20">
    <property type="entry name" value="Ankyrin repeat-containing domain"/>
    <property type="match status" value="1"/>
</dbReference>
<dbReference type="InterPro" id="IPR036770">
    <property type="entry name" value="Ankyrin_rpt-contain_sf"/>
</dbReference>
<evidence type="ECO:0000313" key="3">
    <source>
        <dbReference type="Proteomes" id="UP000799764"/>
    </source>
</evidence>
<proteinExistence type="predicted"/>
<dbReference type="PANTHER" id="PTHR10039:SF16">
    <property type="entry name" value="GPI INOSITOL-DEACYLASE"/>
    <property type="match status" value="1"/>
</dbReference>
<dbReference type="PANTHER" id="PTHR10039">
    <property type="entry name" value="AMELOGENIN"/>
    <property type="match status" value="1"/>
</dbReference>
<keyword evidence="3" id="KW-1185">Reference proteome</keyword>
<dbReference type="AlphaFoldDB" id="A0A9P4UET7"/>
<dbReference type="Proteomes" id="UP000799764">
    <property type="component" value="Unassembled WGS sequence"/>
</dbReference>
<name>A0A9P4UET7_9PLEO</name>
<reference evidence="2" key="1">
    <citation type="journal article" date="2020" name="Stud. Mycol.">
        <title>101 Dothideomycetes genomes: a test case for predicting lifestyles and emergence of pathogens.</title>
        <authorList>
            <person name="Haridas S."/>
            <person name="Albert R."/>
            <person name="Binder M."/>
            <person name="Bloem J."/>
            <person name="Labutti K."/>
            <person name="Salamov A."/>
            <person name="Andreopoulos B."/>
            <person name="Baker S."/>
            <person name="Barry K."/>
            <person name="Bills G."/>
            <person name="Bluhm B."/>
            <person name="Cannon C."/>
            <person name="Castanera R."/>
            <person name="Culley D."/>
            <person name="Daum C."/>
            <person name="Ezra D."/>
            <person name="Gonzalez J."/>
            <person name="Henrissat B."/>
            <person name="Kuo A."/>
            <person name="Liang C."/>
            <person name="Lipzen A."/>
            <person name="Lutzoni F."/>
            <person name="Magnuson J."/>
            <person name="Mondo S."/>
            <person name="Nolan M."/>
            <person name="Ohm R."/>
            <person name="Pangilinan J."/>
            <person name="Park H.-J."/>
            <person name="Ramirez L."/>
            <person name="Alfaro M."/>
            <person name="Sun H."/>
            <person name="Tritt A."/>
            <person name="Yoshinaga Y."/>
            <person name="Zwiers L.-H."/>
            <person name="Turgeon B."/>
            <person name="Goodwin S."/>
            <person name="Spatafora J."/>
            <person name="Crous P."/>
            <person name="Grigoriev I."/>
        </authorList>
    </citation>
    <scope>NUCLEOTIDE SEQUENCE</scope>
    <source>
        <strain evidence="2">CBS 690.94</strain>
    </source>
</reference>
<protein>
    <recommendedName>
        <fullName evidence="4">Ankyrin</fullName>
    </recommendedName>
</protein>
<sequence length="586" mass="66459">MSNEFVEEDIGTLVRSTVQSEERYRQWPENLRYEIQDIIPRKAKGMFRWAVCQLDILKRLKPDVSIIKTALSTLPKTLDETYERIFLAIPEDEWLSVQHVFHWLVYHNDLFQTNMPLDTLLQAVQQSTLASFPQGIDLLYDIDSLRERCGCLIMIEQEEAPNDDGLRVGSQRTTVSFAHYTVKEYLQSPRISQKKVGFYTLMQGMIQKQFAEIALRQALAIQRDSLHGNTELVTSKDFQSFWDAEFKLYCGLSSVLQLYPWSESISSDPIVMGLSEELVNPQRPTYDDLCHFLCMKDVERFFTANYYQLFDTMFWRTSYIQTPDPNAAVFLNLLVTSSRKPHLALAFATKHSMLSVLTQQLHIQKPVSTLLDYELMNNYKFVGSIPEIIAQVGVDCPSAFTLILDLIFELGEARFDVSTILLMYTGCHNHKECKKSCSPKRLLRLGASVNGPTGAFVTPLQIAAACWDLHGVETLLDAGADPHALGEVGPGWAPHSLMARRFNHLHGASSLFIIKRLECNHNGDLKYMCGVDETTREEIEARLSEAGAVEIEPNSSEAGSPNVSDTPSDSFARTIRQRCSIDNMIQ</sequence>
<dbReference type="EMBL" id="MU001494">
    <property type="protein sequence ID" value="KAF2449269.1"/>
    <property type="molecule type" value="Genomic_DNA"/>
</dbReference>
<comment type="caution">
    <text evidence="2">The sequence shown here is derived from an EMBL/GenBank/DDBJ whole genome shotgun (WGS) entry which is preliminary data.</text>
</comment>
<evidence type="ECO:0008006" key="4">
    <source>
        <dbReference type="Google" id="ProtNLM"/>
    </source>
</evidence>
<evidence type="ECO:0000256" key="1">
    <source>
        <dbReference type="SAM" id="MobiDB-lite"/>
    </source>
</evidence>
<gene>
    <name evidence="2" type="ORF">P171DRAFT_480366</name>
</gene>
<feature type="region of interest" description="Disordered" evidence="1">
    <location>
        <begin position="551"/>
        <end position="571"/>
    </location>
</feature>
<organism evidence="2 3">
    <name type="scientific">Karstenula rhodostoma CBS 690.94</name>
    <dbReference type="NCBI Taxonomy" id="1392251"/>
    <lineage>
        <taxon>Eukaryota</taxon>
        <taxon>Fungi</taxon>
        <taxon>Dikarya</taxon>
        <taxon>Ascomycota</taxon>
        <taxon>Pezizomycotina</taxon>
        <taxon>Dothideomycetes</taxon>
        <taxon>Pleosporomycetidae</taxon>
        <taxon>Pleosporales</taxon>
        <taxon>Massarineae</taxon>
        <taxon>Didymosphaeriaceae</taxon>
        <taxon>Karstenula</taxon>
    </lineage>
</organism>